<accession>A0A8S5TBS6</accession>
<evidence type="ECO:0000313" key="1">
    <source>
        <dbReference type="EMBL" id="DAF60584.1"/>
    </source>
</evidence>
<reference evidence="1" key="1">
    <citation type="journal article" date="2021" name="Proc. Natl. Acad. Sci. U.S.A.">
        <title>A Catalog of Tens of Thousands of Viruses from Human Metagenomes Reveals Hidden Associations with Chronic Diseases.</title>
        <authorList>
            <person name="Tisza M.J."/>
            <person name="Buck C.B."/>
        </authorList>
    </citation>
    <scope>NUCLEOTIDE SEQUENCE</scope>
    <source>
        <strain evidence="1">CtiX384</strain>
    </source>
</reference>
<sequence length="341" mass="39000">MGAEGRLFIDNRDAFLEYGLFVEDGGYKSLIQFPAFKKLDSTEWDEFDGIEIDLSAPVLDTKSFSMNFCITNINYAEDLFDELATGAYHTFEFREINKTYKLRMTSNGSFSQFVKLGKMTLSFADDFPTIPTGNHYVYGKSGIRQNGYELDGIDFSQFGSYVLNGTDAAIRKAPNVRSNLTIDTSTLAGVVYDDDNVTFKTKDVAVKILINADTIDEFWKRWNSLFSVVLQPEARSFYFACLGNEYECYYKSNTVNTFKILHNGHIWCDFTLTLTFTSCRPVGSYLLLATEDFDWIITEDKIEPSRIRIRPKGHLVMLISENGEYIVTEDDDSKIYFNNQN</sequence>
<protein>
    <submittedName>
        <fullName evidence="1">Uncharacterized protein</fullName>
    </submittedName>
</protein>
<proteinExistence type="predicted"/>
<name>A0A8S5TBS6_9CAUD</name>
<organism evidence="1">
    <name type="scientific">Myoviridae sp. ctiX384</name>
    <dbReference type="NCBI Taxonomy" id="2827702"/>
    <lineage>
        <taxon>Viruses</taxon>
        <taxon>Duplodnaviria</taxon>
        <taxon>Heunggongvirae</taxon>
        <taxon>Uroviricota</taxon>
        <taxon>Caudoviricetes</taxon>
    </lineage>
</organism>
<dbReference type="EMBL" id="BK032790">
    <property type="protein sequence ID" value="DAF60584.1"/>
    <property type="molecule type" value="Genomic_DNA"/>
</dbReference>